<dbReference type="KEGG" id="pseo:OM33_04165"/>
<keyword evidence="2" id="KW-0413">Isomerase</keyword>
<dbReference type="RefSeq" id="WP_038639108.1">
    <property type="nucleotide sequence ID" value="NZ_CP009888.1"/>
</dbReference>
<dbReference type="InterPro" id="IPR010706">
    <property type="entry name" value="Fatty_acid_cis-trans_isomerase"/>
</dbReference>
<evidence type="ECO:0000313" key="3">
    <source>
        <dbReference type="Proteomes" id="UP000030341"/>
    </source>
</evidence>
<dbReference type="PROSITE" id="PS51257">
    <property type="entry name" value="PROKAR_LIPOPROTEIN"/>
    <property type="match status" value="1"/>
</dbReference>
<dbReference type="Pfam" id="PF06934">
    <property type="entry name" value="CTI"/>
    <property type="match status" value="1"/>
</dbReference>
<gene>
    <name evidence="2" type="ORF">OM33_04165</name>
</gene>
<accession>A0A0A7ED24</accession>
<dbReference type="STRING" id="1348114.OM33_04165"/>
<dbReference type="AlphaFoldDB" id="A0A0A7ED24"/>
<evidence type="ECO:0000313" key="2">
    <source>
        <dbReference type="EMBL" id="AIY64433.1"/>
    </source>
</evidence>
<dbReference type="OrthoDB" id="9809746at2"/>
<dbReference type="GO" id="GO:0016853">
    <property type="term" value="F:isomerase activity"/>
    <property type="evidence" value="ECO:0007669"/>
    <property type="project" value="UniProtKB-KW"/>
</dbReference>
<name>A0A0A7ED24_9GAMM</name>
<dbReference type="EMBL" id="CP009888">
    <property type="protein sequence ID" value="AIY64433.1"/>
    <property type="molecule type" value="Genomic_DNA"/>
</dbReference>
<dbReference type="HOGENOM" id="CLU_380276_0_0_6"/>
<keyword evidence="3" id="KW-1185">Reference proteome</keyword>
<dbReference type="eggNOG" id="ENOG502Z7N8">
    <property type="taxonomic scope" value="Bacteria"/>
</dbReference>
<feature type="chain" id="PRO_5002037835" evidence="1">
    <location>
        <begin position="21"/>
        <end position="776"/>
    </location>
</feature>
<feature type="signal peptide" evidence="1">
    <location>
        <begin position="1"/>
        <end position="20"/>
    </location>
</feature>
<keyword evidence="1" id="KW-0732">Signal</keyword>
<sequence>MRKFVVLLLILVVSGCTVMAVNNWQQKYGSPEVKQRIVDSQTDQGQFYHDAVKPVLESRCVVCHGCYDAPCQLKLTSPAGIDRGVSKQVVYDGTRLVAATPHRLFVDAQSTSQWRDLGFSPVLNEYPESPTNNLAASVLYNSLLVKKSNPLPQVAKLGSEYDFSLDRSANCASIENYRDTVAKQPNLGMPYGFPAISDDEFNVLQHWLMQGAKMASLAPVDEYTHQQVKKWEAFLNQDSAKHQLMSRYIYEHWFLTNIYFTNANDVTYYKLVRSKTPPGEPIEVIATRRPFDDPKVERVYYRLTRNQASILAKNHIPLALNNKELARLHQLFLETNYEVAQLPSYQVEVASNPFKSFAQIPTEVKYQFLLDHAQTIIMGFIKGPVCRGQVALNVINDHFWVAFVEPKRVGNANMDEFFHQMDDYLAMPAQEQSNALPISSWLKYSRLQAKFLEQKNAKMNTSFADGKGLDMSLVWQGEGHNDNAALTIFRHFDSATVVKGFVGQAPKTMWVLDYSLFERIHYLLVAGFDVYGNVGHQLITRLYMDFLRMEGEQNFLAFLPPEERKKLNAHWYREAPKSLVEYLKSNEQFNQPSGVEFSSDDLQGELYSKIKQHLAAVLNTRYELDNDGVSQALEQLNRLPNTAVEQLAQVSFILVKDGDKHTSYSLLHHNAHLNISSLLNEGAQRAPKEDTASLVNGFIGDYPAVLFYLEKEQVDEFVGKLQAVNSEKSYIALKNQFAIRRTHPEFWRYSDILHKTAKQALTVEYGIFDYNRFENK</sequence>
<protein>
    <submittedName>
        <fullName evidence="2">9-hexadecenoic acid cis-trans isomerase</fullName>
    </submittedName>
</protein>
<proteinExistence type="predicted"/>
<dbReference type="Proteomes" id="UP000030341">
    <property type="component" value="Chromosome 1"/>
</dbReference>
<organism evidence="2 3">
    <name type="scientific">Pseudoalteromonas piratica</name>
    <dbReference type="NCBI Taxonomy" id="1348114"/>
    <lineage>
        <taxon>Bacteria</taxon>
        <taxon>Pseudomonadati</taxon>
        <taxon>Pseudomonadota</taxon>
        <taxon>Gammaproteobacteria</taxon>
        <taxon>Alteromonadales</taxon>
        <taxon>Pseudoalteromonadaceae</taxon>
        <taxon>Pseudoalteromonas</taxon>
    </lineage>
</organism>
<evidence type="ECO:0000256" key="1">
    <source>
        <dbReference type="SAM" id="SignalP"/>
    </source>
</evidence>
<reference evidence="2 3" key="1">
    <citation type="submission" date="2014-11" db="EMBL/GenBank/DDBJ databases">
        <title>Complete Genome Sequence of Pseudoalteromonas sp. Strain OCN003 Isolated from Kaneohe Bay, Oahu, Hawaii.</title>
        <authorList>
            <person name="Beurmann S."/>
            <person name="Videau P."/>
            <person name="Ushijima B."/>
            <person name="Smith A.M."/>
            <person name="Aeby G.S."/>
            <person name="Callahan S.M."/>
            <person name="Belcaid M."/>
        </authorList>
    </citation>
    <scope>NUCLEOTIDE SEQUENCE [LARGE SCALE GENOMIC DNA]</scope>
    <source>
        <strain evidence="2 3">OCN003</strain>
    </source>
</reference>